<evidence type="ECO:0000313" key="2">
    <source>
        <dbReference type="EMBL" id="KAK7274110.1"/>
    </source>
</evidence>
<sequence length="108" mass="12161">MLSLSRGSLFSLSFLSQFATHKHPPLPPTKPLSLCRHRDSPNPSRLFSILTVATSNHGAIFEHPLAFTVVSLFSIKLMPETEEEKESRRCHHTRRAKRPCQSAATTRP</sequence>
<organism evidence="2 3">
    <name type="scientific">Crotalaria pallida</name>
    <name type="common">Smooth rattlebox</name>
    <name type="synonym">Crotalaria striata</name>
    <dbReference type="NCBI Taxonomy" id="3830"/>
    <lineage>
        <taxon>Eukaryota</taxon>
        <taxon>Viridiplantae</taxon>
        <taxon>Streptophyta</taxon>
        <taxon>Embryophyta</taxon>
        <taxon>Tracheophyta</taxon>
        <taxon>Spermatophyta</taxon>
        <taxon>Magnoliopsida</taxon>
        <taxon>eudicotyledons</taxon>
        <taxon>Gunneridae</taxon>
        <taxon>Pentapetalae</taxon>
        <taxon>rosids</taxon>
        <taxon>fabids</taxon>
        <taxon>Fabales</taxon>
        <taxon>Fabaceae</taxon>
        <taxon>Papilionoideae</taxon>
        <taxon>50 kb inversion clade</taxon>
        <taxon>genistoids sensu lato</taxon>
        <taxon>core genistoids</taxon>
        <taxon>Crotalarieae</taxon>
        <taxon>Crotalaria</taxon>
    </lineage>
</organism>
<feature type="region of interest" description="Disordered" evidence="1">
    <location>
        <begin position="81"/>
        <end position="108"/>
    </location>
</feature>
<dbReference type="Proteomes" id="UP001372338">
    <property type="component" value="Unassembled WGS sequence"/>
</dbReference>
<protein>
    <submittedName>
        <fullName evidence="2">Uncharacterized protein</fullName>
    </submittedName>
</protein>
<name>A0AAN9FII9_CROPI</name>
<comment type="caution">
    <text evidence="2">The sequence shown here is derived from an EMBL/GenBank/DDBJ whole genome shotgun (WGS) entry which is preliminary data.</text>
</comment>
<reference evidence="2 3" key="1">
    <citation type="submission" date="2024-01" db="EMBL/GenBank/DDBJ databases">
        <title>The genomes of 5 underutilized Papilionoideae crops provide insights into root nodulation and disease resistanc.</title>
        <authorList>
            <person name="Yuan L."/>
        </authorList>
    </citation>
    <scope>NUCLEOTIDE SEQUENCE [LARGE SCALE GENOMIC DNA]</scope>
    <source>
        <strain evidence="2">ZHUSHIDOU_FW_LH</strain>
        <tissue evidence="2">Leaf</tissue>
    </source>
</reference>
<gene>
    <name evidence="2" type="ORF">RIF29_15184</name>
</gene>
<dbReference type="AlphaFoldDB" id="A0AAN9FII9"/>
<proteinExistence type="predicted"/>
<keyword evidence="3" id="KW-1185">Reference proteome</keyword>
<dbReference type="EMBL" id="JAYWIO010000003">
    <property type="protein sequence ID" value="KAK7274110.1"/>
    <property type="molecule type" value="Genomic_DNA"/>
</dbReference>
<accession>A0AAN9FII9</accession>
<evidence type="ECO:0000256" key="1">
    <source>
        <dbReference type="SAM" id="MobiDB-lite"/>
    </source>
</evidence>
<feature type="compositionally biased region" description="Basic residues" evidence="1">
    <location>
        <begin position="88"/>
        <end position="98"/>
    </location>
</feature>
<evidence type="ECO:0000313" key="3">
    <source>
        <dbReference type="Proteomes" id="UP001372338"/>
    </source>
</evidence>